<protein>
    <recommendedName>
        <fullName evidence="9">Guanylate cyclase domain-containing protein</fullName>
    </recommendedName>
</protein>
<dbReference type="OrthoDB" id="542842at2759"/>
<keyword evidence="2 8" id="KW-0812">Transmembrane</keyword>
<dbReference type="EMBL" id="JAEHOD010000037">
    <property type="protein sequence ID" value="KAG2440592.1"/>
    <property type="molecule type" value="Genomic_DNA"/>
</dbReference>
<comment type="subcellular location">
    <subcellularLocation>
        <location evidence="1">Membrane</location>
    </subcellularLocation>
</comment>
<comment type="caution">
    <text evidence="10">The sequence shown here is derived from an EMBL/GenBank/DDBJ whole genome shotgun (WGS) entry which is preliminary data.</text>
</comment>
<dbReference type="GO" id="GO:0035556">
    <property type="term" value="P:intracellular signal transduction"/>
    <property type="evidence" value="ECO:0007669"/>
    <property type="project" value="InterPro"/>
</dbReference>
<evidence type="ECO:0000256" key="1">
    <source>
        <dbReference type="ARBA" id="ARBA00004370"/>
    </source>
</evidence>
<dbReference type="InterPro" id="IPR050401">
    <property type="entry name" value="Cyclic_nucleotide_synthase"/>
</dbReference>
<dbReference type="GO" id="GO:0004383">
    <property type="term" value="F:guanylate cyclase activity"/>
    <property type="evidence" value="ECO:0007669"/>
    <property type="project" value="TreeGrafter"/>
</dbReference>
<feature type="transmembrane region" description="Helical" evidence="8">
    <location>
        <begin position="506"/>
        <end position="527"/>
    </location>
</feature>
<dbReference type="PANTHER" id="PTHR11920:SF335">
    <property type="entry name" value="GUANYLATE CYCLASE"/>
    <property type="match status" value="1"/>
</dbReference>
<evidence type="ECO:0000256" key="5">
    <source>
        <dbReference type="ARBA" id="ARBA00023136"/>
    </source>
</evidence>
<feature type="compositionally biased region" description="Low complexity" evidence="7">
    <location>
        <begin position="1053"/>
        <end position="1078"/>
    </location>
</feature>
<dbReference type="SUPFAM" id="SSF55073">
    <property type="entry name" value="Nucleotide cyclase"/>
    <property type="match status" value="1"/>
</dbReference>
<feature type="region of interest" description="Disordered" evidence="7">
    <location>
        <begin position="748"/>
        <end position="847"/>
    </location>
</feature>
<dbReference type="PROSITE" id="PS50125">
    <property type="entry name" value="GUANYLATE_CYCLASE_2"/>
    <property type="match status" value="1"/>
</dbReference>
<dbReference type="InterPro" id="IPR001054">
    <property type="entry name" value="A/G_cyclase"/>
</dbReference>
<dbReference type="SMART" id="SM00044">
    <property type="entry name" value="CYCc"/>
    <property type="match status" value="1"/>
</dbReference>
<keyword evidence="5 8" id="KW-0472">Membrane</keyword>
<evidence type="ECO:0000256" key="2">
    <source>
        <dbReference type="ARBA" id="ARBA00022692"/>
    </source>
</evidence>
<feature type="transmembrane region" description="Helical" evidence="8">
    <location>
        <begin position="151"/>
        <end position="174"/>
    </location>
</feature>
<feature type="compositionally biased region" description="Gly residues" evidence="7">
    <location>
        <begin position="818"/>
        <end position="846"/>
    </location>
</feature>
<dbReference type="PANTHER" id="PTHR11920">
    <property type="entry name" value="GUANYLYL CYCLASE"/>
    <property type="match status" value="1"/>
</dbReference>
<organism evidence="10 11">
    <name type="scientific">Chlamydomonas schloesseri</name>
    <dbReference type="NCBI Taxonomy" id="2026947"/>
    <lineage>
        <taxon>Eukaryota</taxon>
        <taxon>Viridiplantae</taxon>
        <taxon>Chlorophyta</taxon>
        <taxon>core chlorophytes</taxon>
        <taxon>Chlorophyceae</taxon>
        <taxon>CS clade</taxon>
        <taxon>Chlamydomonadales</taxon>
        <taxon>Chlamydomonadaceae</taxon>
        <taxon>Chlamydomonas</taxon>
    </lineage>
</organism>
<proteinExistence type="predicted"/>
<reference evidence="10" key="1">
    <citation type="journal article" date="2020" name="bioRxiv">
        <title>Comparative genomics of Chlamydomonas.</title>
        <authorList>
            <person name="Craig R.J."/>
            <person name="Hasan A.R."/>
            <person name="Ness R.W."/>
            <person name="Keightley P.D."/>
        </authorList>
    </citation>
    <scope>NUCLEOTIDE SEQUENCE</scope>
    <source>
        <strain evidence="10">CCAP 11/173</strain>
    </source>
</reference>
<dbReference type="GO" id="GO:0005886">
    <property type="term" value="C:plasma membrane"/>
    <property type="evidence" value="ECO:0007669"/>
    <property type="project" value="TreeGrafter"/>
</dbReference>
<accession>A0A835W4T0</accession>
<feature type="compositionally biased region" description="Low complexity" evidence="7">
    <location>
        <begin position="766"/>
        <end position="778"/>
    </location>
</feature>
<dbReference type="InterPro" id="IPR029787">
    <property type="entry name" value="Nucleotide_cyclase"/>
</dbReference>
<dbReference type="GO" id="GO:0000166">
    <property type="term" value="F:nucleotide binding"/>
    <property type="evidence" value="ECO:0007669"/>
    <property type="project" value="UniProtKB-KW"/>
</dbReference>
<evidence type="ECO:0000256" key="8">
    <source>
        <dbReference type="SAM" id="Phobius"/>
    </source>
</evidence>
<gene>
    <name evidence="10" type="ORF">HYH02_010173</name>
</gene>
<dbReference type="GO" id="GO:0004016">
    <property type="term" value="F:adenylate cyclase activity"/>
    <property type="evidence" value="ECO:0007669"/>
    <property type="project" value="TreeGrafter"/>
</dbReference>
<keyword evidence="3" id="KW-0547">Nucleotide-binding</keyword>
<feature type="region of interest" description="Disordered" evidence="7">
    <location>
        <begin position="1053"/>
        <end position="1101"/>
    </location>
</feature>
<feature type="domain" description="Guanylate cyclase" evidence="9">
    <location>
        <begin position="561"/>
        <end position="690"/>
    </location>
</feature>
<keyword evidence="6" id="KW-0456">Lyase</keyword>
<feature type="compositionally biased region" description="Gly residues" evidence="7">
    <location>
        <begin position="793"/>
        <end position="807"/>
    </location>
</feature>
<keyword evidence="4 8" id="KW-1133">Transmembrane helix</keyword>
<dbReference type="GO" id="GO:0007168">
    <property type="term" value="P:receptor guanylyl cyclase signaling pathway"/>
    <property type="evidence" value="ECO:0007669"/>
    <property type="project" value="TreeGrafter"/>
</dbReference>
<evidence type="ECO:0000313" key="10">
    <source>
        <dbReference type="EMBL" id="KAG2440592.1"/>
    </source>
</evidence>
<evidence type="ECO:0000256" key="4">
    <source>
        <dbReference type="ARBA" id="ARBA00022989"/>
    </source>
</evidence>
<sequence>MNTSQPSPIERSDPGGTSPAGDLTPGAQSTQPSPLPTPFGAISNVPAVGDKELRKQDSFAARVRAARRVPTLLRENSSSLPAGAPAALFRWETRGHFWSELEKAPMDSRGSGRGVHGSVLQRFGRAASMWCQAANVSCKNVWAVVRRKPSILVWPLLLLAVLLTVGIVGVTLGANDYESSSQDEALVAGAKAVNALQLTVERALQPLRATEAVVQLQPAMAVLGPALRRISARPLDQAPPVMTSLFLSPFGLVRANVTPRYESPATAAAVTPPPGTLLMPGEPLRLGQVQDILLRLPDWLPAGTRVPSPVNTTTSPTASTPKAADATSALLVAHKPVLIVNARPSDSWNNTSPCAPLSQSELLLDADATAALASNPSVAGGHCLFVTNSTNATTAGGGAALPDGVFVAVNGTRLWGFVSALVRVEDLVKQPASGLQQLRALGYIWRLVIRTAQLPGAGAALVTTVSCDTPPSEGGAQALSVAVYDAVWQLQLEKEGGHRPTWEAPLIAVVVLVSLALSALLFAALVIQQRHLILLEAMLPKKVIKLLGTGRPFYQHFECVTVLYADIIRYSNAPTGMPPWEVVSLLNDIHNMYDSLLEKHGLIKIRRSGEAFMGVGGCPTAEDPVKSALRAALCAREMVLATASFRSSAGQRVQIRLGLHSGPVVAAVVGTHMPRFSLFGDTIDISHFMEATSSIMRVHVSDTTAELLTIADDPLISLQPRGVIDVKGRGAITTSWLRLDLLSSVTGLGTDRPSRQLTMAGDARSSRPSAQPPSLQAPWGADGERESYQGGPPSAGGAGGGGGGRASAGGALAAAGASRGGQQPGGGRGGGGEDGSVRGGRAGGGPREARADIACAADLAVAAAMGVRGAPLVRKLSQTGLTQTRRALPDRRQREGVATAAAAAVERSLLGSFTLRLEEMTVGIFRTLMATPLPPPILVSGPGEDIVEVEEAGGGGRYDLRDVAGWMSAPKPLAQRQQQELPKQELPVEAEDEAVVAMADDEAAVPSTAAADASPVTVEVSATTAATASGGDGTPEQLATGSDASALTGEPAAATLAGGSGSSSRHVAAAPTTGTVAADEPGGTDTSRWGSTVGSGSSSRSRADVASAVGVQVAVAVNGDGGGEEGDVKRAQQPATAVACAEIEEAGTGC</sequence>
<evidence type="ECO:0000259" key="9">
    <source>
        <dbReference type="PROSITE" id="PS50125"/>
    </source>
</evidence>
<evidence type="ECO:0000256" key="3">
    <source>
        <dbReference type="ARBA" id="ARBA00022741"/>
    </source>
</evidence>
<dbReference type="Proteomes" id="UP000613740">
    <property type="component" value="Unassembled WGS sequence"/>
</dbReference>
<dbReference type="Pfam" id="PF00211">
    <property type="entry name" value="Guanylate_cyc"/>
    <property type="match status" value="1"/>
</dbReference>
<feature type="compositionally biased region" description="Low complexity" evidence="7">
    <location>
        <begin position="808"/>
        <end position="817"/>
    </location>
</feature>
<dbReference type="GO" id="GO:0001653">
    <property type="term" value="F:peptide receptor activity"/>
    <property type="evidence" value="ECO:0007669"/>
    <property type="project" value="TreeGrafter"/>
</dbReference>
<dbReference type="Gene3D" id="3.30.70.1230">
    <property type="entry name" value="Nucleotide cyclase"/>
    <property type="match status" value="1"/>
</dbReference>
<name>A0A835W4T0_9CHLO</name>
<dbReference type="CDD" id="cd07302">
    <property type="entry name" value="CHD"/>
    <property type="match status" value="1"/>
</dbReference>
<evidence type="ECO:0000313" key="11">
    <source>
        <dbReference type="Proteomes" id="UP000613740"/>
    </source>
</evidence>
<evidence type="ECO:0000256" key="7">
    <source>
        <dbReference type="SAM" id="MobiDB-lite"/>
    </source>
</evidence>
<evidence type="ECO:0000256" key="6">
    <source>
        <dbReference type="ARBA" id="ARBA00023239"/>
    </source>
</evidence>
<keyword evidence="11" id="KW-1185">Reference proteome</keyword>
<feature type="region of interest" description="Disordered" evidence="7">
    <location>
        <begin position="1"/>
        <end position="44"/>
    </location>
</feature>
<dbReference type="AlphaFoldDB" id="A0A835W4T0"/>
<feature type="compositionally biased region" description="Low complexity" evidence="7">
    <location>
        <begin position="1087"/>
        <end position="1101"/>
    </location>
</feature>